<accession>A0A5C6RYC0</accession>
<dbReference type="PANTHER" id="PTHR33639:SF2">
    <property type="entry name" value="DUF393 DOMAIN-CONTAINING PROTEIN"/>
    <property type="match status" value="1"/>
</dbReference>
<name>A0A5C6RYC0_9FLAO</name>
<dbReference type="InterPro" id="IPR052927">
    <property type="entry name" value="DCC_oxidoreductase"/>
</dbReference>
<dbReference type="OrthoDB" id="9785438at2"/>
<evidence type="ECO:0000313" key="2">
    <source>
        <dbReference type="Proteomes" id="UP000321721"/>
    </source>
</evidence>
<dbReference type="GO" id="GO:0015035">
    <property type="term" value="F:protein-disulfide reductase activity"/>
    <property type="evidence" value="ECO:0007669"/>
    <property type="project" value="InterPro"/>
</dbReference>
<proteinExistence type="predicted"/>
<dbReference type="RefSeq" id="WP_147098474.1">
    <property type="nucleotide sequence ID" value="NZ_VOOS01000001.1"/>
</dbReference>
<dbReference type="InterPro" id="IPR007263">
    <property type="entry name" value="DCC1-like"/>
</dbReference>
<dbReference type="Proteomes" id="UP000321721">
    <property type="component" value="Unassembled WGS sequence"/>
</dbReference>
<dbReference type="PANTHER" id="PTHR33639">
    <property type="entry name" value="THIOL-DISULFIDE OXIDOREDUCTASE DCC"/>
    <property type="match status" value="1"/>
</dbReference>
<dbReference type="AlphaFoldDB" id="A0A5C6RYC0"/>
<evidence type="ECO:0000313" key="1">
    <source>
        <dbReference type="EMBL" id="TXB67173.1"/>
    </source>
</evidence>
<comment type="caution">
    <text evidence="1">The sequence shown here is derived from an EMBL/GenBank/DDBJ whole genome shotgun (WGS) entry which is preliminary data.</text>
</comment>
<organism evidence="1 2">
    <name type="scientific">Vicingus serpentipes</name>
    <dbReference type="NCBI Taxonomy" id="1926625"/>
    <lineage>
        <taxon>Bacteria</taxon>
        <taxon>Pseudomonadati</taxon>
        <taxon>Bacteroidota</taxon>
        <taxon>Flavobacteriia</taxon>
        <taxon>Flavobacteriales</taxon>
        <taxon>Vicingaceae</taxon>
        <taxon>Vicingus</taxon>
    </lineage>
</organism>
<dbReference type="EMBL" id="VOOS01000001">
    <property type="protein sequence ID" value="TXB67173.1"/>
    <property type="molecule type" value="Genomic_DNA"/>
</dbReference>
<sequence length="130" mass="15004">MDDYAVILFDGDCNFCSFWVKYVIERDKKDLFRFSSLQSEKGKELLNQYNLTSDLGSVVLIKNDSVNTKSTAALFILKEIGGFYKMGVLFFVVPKFIRDGIYDIIADNRKKFLKSESCIIPSEQIKKKFI</sequence>
<keyword evidence="2" id="KW-1185">Reference proteome</keyword>
<protein>
    <submittedName>
        <fullName evidence="1">DUF393 domain-containing protein</fullName>
    </submittedName>
</protein>
<gene>
    <name evidence="1" type="ORF">FRY74_03030</name>
</gene>
<reference evidence="1 2" key="1">
    <citation type="submission" date="2019-08" db="EMBL/GenBank/DDBJ databases">
        <title>Genome of Vicingus serpentipes NCIMB 15042.</title>
        <authorList>
            <person name="Bowman J.P."/>
        </authorList>
    </citation>
    <scope>NUCLEOTIDE SEQUENCE [LARGE SCALE GENOMIC DNA]</scope>
    <source>
        <strain evidence="1 2">NCIMB 15042</strain>
    </source>
</reference>
<dbReference type="Pfam" id="PF04134">
    <property type="entry name" value="DCC1-like"/>
    <property type="match status" value="1"/>
</dbReference>